<dbReference type="Gene3D" id="3.40.190.10">
    <property type="entry name" value="Periplasmic binding protein-like II"/>
    <property type="match status" value="2"/>
</dbReference>
<feature type="chain" id="PRO_5039644114" description="ABC transporter substrate-binding protein" evidence="1">
    <location>
        <begin position="20"/>
        <end position="537"/>
    </location>
</feature>
<organism evidence="2 3">
    <name type="scientific">Enterococcus alcedinis</name>
    <dbReference type="NCBI Taxonomy" id="1274384"/>
    <lineage>
        <taxon>Bacteria</taxon>
        <taxon>Bacillati</taxon>
        <taxon>Bacillota</taxon>
        <taxon>Bacilli</taxon>
        <taxon>Lactobacillales</taxon>
        <taxon>Enterococcaceae</taxon>
        <taxon>Enterococcus</taxon>
    </lineage>
</organism>
<dbReference type="InterPro" id="IPR006059">
    <property type="entry name" value="SBP"/>
</dbReference>
<protein>
    <recommendedName>
        <fullName evidence="4">ABC transporter substrate-binding protein</fullName>
    </recommendedName>
</protein>
<evidence type="ECO:0000313" key="3">
    <source>
        <dbReference type="Proteomes" id="UP000622610"/>
    </source>
</evidence>
<name>A0A917JII9_9ENTE</name>
<evidence type="ECO:0008006" key="4">
    <source>
        <dbReference type="Google" id="ProtNLM"/>
    </source>
</evidence>
<accession>A0A917JII9</accession>
<dbReference type="Proteomes" id="UP000622610">
    <property type="component" value="Unassembled WGS sequence"/>
</dbReference>
<dbReference type="EMBL" id="BMDT01000012">
    <property type="protein sequence ID" value="GGI66582.1"/>
    <property type="molecule type" value="Genomic_DNA"/>
</dbReference>
<dbReference type="PANTHER" id="PTHR43649">
    <property type="entry name" value="ARABINOSE-BINDING PROTEIN-RELATED"/>
    <property type="match status" value="1"/>
</dbReference>
<reference evidence="2" key="1">
    <citation type="journal article" date="2014" name="Int. J. Syst. Evol. Microbiol.">
        <title>Complete genome sequence of Corynebacterium casei LMG S-19264T (=DSM 44701T), isolated from a smear-ripened cheese.</title>
        <authorList>
            <consortium name="US DOE Joint Genome Institute (JGI-PGF)"/>
            <person name="Walter F."/>
            <person name="Albersmeier A."/>
            <person name="Kalinowski J."/>
            <person name="Ruckert C."/>
        </authorList>
    </citation>
    <scope>NUCLEOTIDE SEQUENCE</scope>
    <source>
        <strain evidence="2">CCM 8433</strain>
    </source>
</reference>
<evidence type="ECO:0000313" key="2">
    <source>
        <dbReference type="EMBL" id="GGI66582.1"/>
    </source>
</evidence>
<keyword evidence="1" id="KW-0732">Signal</keyword>
<keyword evidence="3" id="KW-1185">Reference proteome</keyword>
<dbReference type="PANTHER" id="PTHR43649:SF12">
    <property type="entry name" value="DIACETYLCHITOBIOSE BINDING PROTEIN DASA"/>
    <property type="match status" value="1"/>
</dbReference>
<dbReference type="InterPro" id="IPR050490">
    <property type="entry name" value="Bact_solute-bd_prot1"/>
</dbReference>
<proteinExistence type="predicted"/>
<dbReference type="SUPFAM" id="SSF53850">
    <property type="entry name" value="Periplasmic binding protein-like II"/>
    <property type="match status" value="1"/>
</dbReference>
<gene>
    <name evidence="2" type="ORF">GCM10011482_22360</name>
</gene>
<dbReference type="Pfam" id="PF13416">
    <property type="entry name" value="SBP_bac_8"/>
    <property type="match status" value="1"/>
</dbReference>
<sequence>MKMKKVLTVVLASSMVLLATGCMKKNDSKKQNKNRETVEAKTDIWAPYDEEVTIRTVMSENAAIRWEDGDNYDNNPWYREYKERFNIQVKNDWVSNDYKTKLNLSIAEGNLPDVFTVNAQQLKELQAADLIWDLSEIWEENASDLLKSYMDKNQGIFDTAKVDEKLYAVPQLNLGADVPVLWVKKDWKAESGIEEIKTINDFEKMAKAIKEKHGDFAITETSDLMGMFSMAPGWGAYPKIWIEKEDGSIEYGSVQPEMKQVLETYARWYKEGLLDSEFTITDGDKMFRKVLSEEAGISPFSTWFVWGVGPGSIEQFGVEGTFDAYPMPTVTGEDAKAGIKFANYGYNVISKSFPNPEAAIRLMNYYVYMVSGEGDESPELVKSLFNMNTVPYSFRVFNPDAEYNRYKRISEALPEGSAADTSTWGQDAEQFAKSMMVIEDNNPDGGGEYLQYGKEKSSMEVTAEMMDKGLLLEDKLWGPPTETLGKVGSTLDDILIEGFTKIIVGEKPVDYFDTLVKDWEKASGDKVTQEVNEMYGK</sequence>
<evidence type="ECO:0000256" key="1">
    <source>
        <dbReference type="SAM" id="SignalP"/>
    </source>
</evidence>
<comment type="caution">
    <text evidence="2">The sequence shown here is derived from an EMBL/GenBank/DDBJ whole genome shotgun (WGS) entry which is preliminary data.</text>
</comment>
<reference evidence="2" key="2">
    <citation type="submission" date="2020-09" db="EMBL/GenBank/DDBJ databases">
        <authorList>
            <person name="Sun Q."/>
            <person name="Sedlacek I."/>
        </authorList>
    </citation>
    <scope>NUCLEOTIDE SEQUENCE</scope>
    <source>
        <strain evidence="2">CCM 8433</strain>
    </source>
</reference>
<dbReference type="RefSeq" id="WP_188368407.1">
    <property type="nucleotide sequence ID" value="NZ_BMDT01000012.1"/>
</dbReference>
<feature type="signal peptide" evidence="1">
    <location>
        <begin position="1"/>
        <end position="19"/>
    </location>
</feature>
<dbReference type="PROSITE" id="PS51257">
    <property type="entry name" value="PROKAR_LIPOPROTEIN"/>
    <property type="match status" value="1"/>
</dbReference>
<dbReference type="AlphaFoldDB" id="A0A917JII9"/>